<name>A0A7Z7LE55_9BACT</name>
<dbReference type="GO" id="GO:0016301">
    <property type="term" value="F:kinase activity"/>
    <property type="evidence" value="ECO:0007669"/>
    <property type="project" value="UniProtKB-KW"/>
</dbReference>
<dbReference type="InterPro" id="IPR050306">
    <property type="entry name" value="PfkB_Carbo_kinase"/>
</dbReference>
<keyword evidence="3" id="KW-0547">Nucleotide-binding</keyword>
<keyword evidence="5" id="KW-0067">ATP-binding</keyword>
<keyword evidence="4 7" id="KW-0418">Kinase</keyword>
<dbReference type="KEGG" id="minf:MESINF_0950"/>
<sequence>MGRVAVIGELLIDFISDTQVSDLSRAKSFNRFFAGSPGNLVFNLRDLDVDSTILSRVGDDPFGRAYIDLLSKKGIDVSYIQLDRRRHTSFVIVSRSDSTPQFLALRDADFMLEPPLEIDRFLDGVQFLHLTSWPLSLSPARETTVSIVKKAAEKGIKISLDPNYRKVLWEYGHDGPAFIKEMLRYIYIVKPSDDDARHIFGEMQPKEYLDLFHGFGAKNVILTLGKRGSVVSNGFRVEEIAPCARRVVDTTGAGDAFWSGLYRGLLDGKDIFGAARYGNMCAAFRIEHEGKDTQLPAIEELKTIYERC</sequence>
<dbReference type="PANTHER" id="PTHR43085">
    <property type="entry name" value="HEXOKINASE FAMILY MEMBER"/>
    <property type="match status" value="1"/>
</dbReference>
<reference evidence="7 8" key="1">
    <citation type="submission" date="2017-01" db="EMBL/GenBank/DDBJ databases">
        <authorList>
            <person name="Erauso G."/>
        </authorList>
    </citation>
    <scope>NUCLEOTIDE SEQUENCE [LARGE SCALE GENOMIC DNA]</scope>
    <source>
        <strain evidence="7">MESINF1</strain>
    </source>
</reference>
<dbReference type="Gene3D" id="3.40.1620.20">
    <property type="match status" value="1"/>
</dbReference>
<keyword evidence="2" id="KW-0808">Transferase</keyword>
<organism evidence="7 8">
    <name type="scientific">Mesotoga infera</name>
    <dbReference type="NCBI Taxonomy" id="1236046"/>
    <lineage>
        <taxon>Bacteria</taxon>
        <taxon>Thermotogati</taxon>
        <taxon>Thermotogota</taxon>
        <taxon>Thermotogae</taxon>
        <taxon>Kosmotogales</taxon>
        <taxon>Kosmotogaceae</taxon>
        <taxon>Mesotoga</taxon>
    </lineage>
</organism>
<dbReference type="EMBL" id="LS974202">
    <property type="protein sequence ID" value="SSC12399.1"/>
    <property type="molecule type" value="Genomic_DNA"/>
</dbReference>
<gene>
    <name evidence="7" type="ORF">MESINF_0950</name>
</gene>
<evidence type="ECO:0000313" key="8">
    <source>
        <dbReference type="Proteomes" id="UP000250796"/>
    </source>
</evidence>
<dbReference type="GO" id="GO:0005524">
    <property type="term" value="F:ATP binding"/>
    <property type="evidence" value="ECO:0007669"/>
    <property type="project" value="UniProtKB-KW"/>
</dbReference>
<evidence type="ECO:0000256" key="3">
    <source>
        <dbReference type="ARBA" id="ARBA00022741"/>
    </source>
</evidence>
<accession>A0A7Z7LE55</accession>
<evidence type="ECO:0000313" key="7">
    <source>
        <dbReference type="EMBL" id="SSC12399.1"/>
    </source>
</evidence>
<evidence type="ECO:0000256" key="1">
    <source>
        <dbReference type="ARBA" id="ARBA00010688"/>
    </source>
</evidence>
<evidence type="ECO:0000256" key="4">
    <source>
        <dbReference type="ARBA" id="ARBA00022777"/>
    </source>
</evidence>
<dbReference type="Gene3D" id="6.10.140.490">
    <property type="match status" value="1"/>
</dbReference>
<comment type="similarity">
    <text evidence="1">Belongs to the carbohydrate kinase PfkB family.</text>
</comment>
<evidence type="ECO:0000259" key="6">
    <source>
        <dbReference type="Pfam" id="PF00294"/>
    </source>
</evidence>
<dbReference type="InterPro" id="IPR011611">
    <property type="entry name" value="PfkB_dom"/>
</dbReference>
<dbReference type="SUPFAM" id="SSF53613">
    <property type="entry name" value="Ribokinase-like"/>
    <property type="match status" value="1"/>
</dbReference>
<protein>
    <submittedName>
        <fullName evidence="7">Sugar kinase, ribokinase</fullName>
    </submittedName>
</protein>
<feature type="domain" description="Carbohydrate kinase PfkB" evidence="6">
    <location>
        <begin position="2"/>
        <end position="296"/>
    </location>
</feature>
<evidence type="ECO:0000256" key="5">
    <source>
        <dbReference type="ARBA" id="ARBA00022840"/>
    </source>
</evidence>
<evidence type="ECO:0000256" key="2">
    <source>
        <dbReference type="ARBA" id="ARBA00022679"/>
    </source>
</evidence>
<dbReference type="Proteomes" id="UP000250796">
    <property type="component" value="Chromosome MESINF"/>
</dbReference>
<keyword evidence="8" id="KW-1185">Reference proteome</keyword>
<dbReference type="CDD" id="cd01166">
    <property type="entry name" value="KdgK"/>
    <property type="match status" value="1"/>
</dbReference>
<dbReference type="AlphaFoldDB" id="A0A7Z7LE55"/>
<dbReference type="Pfam" id="PF00294">
    <property type="entry name" value="PfkB"/>
    <property type="match status" value="1"/>
</dbReference>
<dbReference type="RefSeq" id="WP_169698733.1">
    <property type="nucleotide sequence ID" value="NZ_LS974202.1"/>
</dbReference>
<proteinExistence type="inferred from homology"/>
<dbReference type="InterPro" id="IPR029056">
    <property type="entry name" value="Ribokinase-like"/>
</dbReference>
<dbReference type="Gene3D" id="3.40.1190.30">
    <property type="match status" value="1"/>
</dbReference>
<dbReference type="PANTHER" id="PTHR43085:SF1">
    <property type="entry name" value="PSEUDOURIDINE KINASE-RELATED"/>
    <property type="match status" value="1"/>
</dbReference>